<reference evidence="10 11" key="1">
    <citation type="journal article" date="2016" name="Front. Microbiol.">
        <title>Single-Cell (Meta-)Genomics of a Dimorphic Candidatus Thiomargarita nelsonii Reveals Genomic Plasticity.</title>
        <authorList>
            <person name="Flood B.E."/>
            <person name="Fliss P."/>
            <person name="Jones D.S."/>
            <person name="Dick G.J."/>
            <person name="Jain S."/>
            <person name="Kaster A.K."/>
            <person name="Winkel M."/>
            <person name="Mussmann M."/>
            <person name="Bailey J."/>
        </authorList>
    </citation>
    <scope>NUCLEOTIDE SEQUENCE [LARGE SCALE GENOMIC DNA]</scope>
    <source>
        <strain evidence="10">Hydrate Ridge</strain>
    </source>
</reference>
<keyword evidence="5 9" id="KW-1133">Transmembrane helix</keyword>
<dbReference type="PANTHER" id="PTHR30558">
    <property type="entry name" value="EXBD MEMBRANE COMPONENT OF PMF-DRIVEN MACROMOLECULE IMPORT SYSTEM"/>
    <property type="match status" value="1"/>
</dbReference>
<feature type="non-terminal residue" evidence="10">
    <location>
        <position position="74"/>
    </location>
</feature>
<comment type="similarity">
    <text evidence="2 7">Belongs to the ExbD/TolR family.</text>
</comment>
<protein>
    <submittedName>
        <fullName evidence="10">Biopolymer transporter ExbD</fullName>
    </submittedName>
</protein>
<feature type="transmembrane region" description="Helical" evidence="9">
    <location>
        <begin position="23"/>
        <end position="44"/>
    </location>
</feature>
<dbReference type="AlphaFoldDB" id="A0A4E0QNA5"/>
<proteinExistence type="inferred from homology"/>
<evidence type="ECO:0000256" key="4">
    <source>
        <dbReference type="ARBA" id="ARBA00022692"/>
    </source>
</evidence>
<keyword evidence="11" id="KW-1185">Reference proteome</keyword>
<evidence type="ECO:0000313" key="10">
    <source>
        <dbReference type="EMBL" id="TGO01910.1"/>
    </source>
</evidence>
<organism evidence="10 11">
    <name type="scientific">Candidatus Thiomargarita nelsonii</name>
    <dbReference type="NCBI Taxonomy" id="1003181"/>
    <lineage>
        <taxon>Bacteria</taxon>
        <taxon>Pseudomonadati</taxon>
        <taxon>Pseudomonadota</taxon>
        <taxon>Gammaproteobacteria</taxon>
        <taxon>Thiotrichales</taxon>
        <taxon>Thiotrichaceae</taxon>
        <taxon>Thiomargarita</taxon>
    </lineage>
</organism>
<dbReference type="EMBL" id="JSZA02000386">
    <property type="protein sequence ID" value="TGO01910.1"/>
    <property type="molecule type" value="Genomic_DNA"/>
</dbReference>
<dbReference type="GO" id="GO:0015031">
    <property type="term" value="P:protein transport"/>
    <property type="evidence" value="ECO:0007669"/>
    <property type="project" value="UniProtKB-KW"/>
</dbReference>
<dbReference type="InterPro" id="IPR003400">
    <property type="entry name" value="ExbD"/>
</dbReference>
<comment type="subcellular location">
    <subcellularLocation>
        <location evidence="1">Cell membrane</location>
        <topology evidence="1">Single-pass membrane protein</topology>
    </subcellularLocation>
    <subcellularLocation>
        <location evidence="7">Cell membrane</location>
        <topology evidence="7">Single-pass type II membrane protein</topology>
    </subcellularLocation>
</comment>
<feature type="region of interest" description="Disordered" evidence="8">
    <location>
        <begin position="54"/>
        <end position="74"/>
    </location>
</feature>
<gene>
    <name evidence="10" type="ORF">PN36_34575</name>
</gene>
<keyword evidence="4 7" id="KW-0812">Transmembrane</keyword>
<accession>A0A4E0QNA5</accession>
<dbReference type="PANTHER" id="PTHR30558:SF7">
    <property type="entry name" value="TOL-PAL SYSTEM PROTEIN TOLR"/>
    <property type="match status" value="1"/>
</dbReference>
<evidence type="ECO:0000256" key="5">
    <source>
        <dbReference type="ARBA" id="ARBA00022989"/>
    </source>
</evidence>
<evidence type="ECO:0000256" key="7">
    <source>
        <dbReference type="RuleBase" id="RU003879"/>
    </source>
</evidence>
<evidence type="ECO:0000256" key="2">
    <source>
        <dbReference type="ARBA" id="ARBA00005811"/>
    </source>
</evidence>
<name>A0A4E0QNA5_9GAMM</name>
<evidence type="ECO:0000256" key="9">
    <source>
        <dbReference type="SAM" id="Phobius"/>
    </source>
</evidence>
<evidence type="ECO:0000256" key="8">
    <source>
        <dbReference type="SAM" id="MobiDB-lite"/>
    </source>
</evidence>
<dbReference type="GO" id="GO:0022857">
    <property type="term" value="F:transmembrane transporter activity"/>
    <property type="evidence" value="ECO:0007669"/>
    <property type="project" value="InterPro"/>
</dbReference>
<evidence type="ECO:0000313" key="11">
    <source>
        <dbReference type="Proteomes" id="UP000030428"/>
    </source>
</evidence>
<keyword evidence="3" id="KW-1003">Cell membrane</keyword>
<keyword evidence="7" id="KW-0813">Transport</keyword>
<sequence>MAFENFENFDDDTNSKPLSEINMIPLIDVMLVLLILFIITAPLFTPHAVKIEVPQASSQESPDKPENIALAIDE</sequence>
<evidence type="ECO:0000256" key="6">
    <source>
        <dbReference type="ARBA" id="ARBA00023136"/>
    </source>
</evidence>
<evidence type="ECO:0000256" key="3">
    <source>
        <dbReference type="ARBA" id="ARBA00022475"/>
    </source>
</evidence>
<dbReference type="Proteomes" id="UP000030428">
    <property type="component" value="Unassembled WGS sequence"/>
</dbReference>
<keyword evidence="7" id="KW-0653">Protein transport</keyword>
<comment type="caution">
    <text evidence="10">The sequence shown here is derived from an EMBL/GenBank/DDBJ whole genome shotgun (WGS) entry which is preliminary data.</text>
</comment>
<dbReference type="Pfam" id="PF02472">
    <property type="entry name" value="ExbD"/>
    <property type="match status" value="1"/>
</dbReference>
<dbReference type="GO" id="GO:0005886">
    <property type="term" value="C:plasma membrane"/>
    <property type="evidence" value="ECO:0007669"/>
    <property type="project" value="UniProtKB-SubCell"/>
</dbReference>
<keyword evidence="6 9" id="KW-0472">Membrane</keyword>
<evidence type="ECO:0000256" key="1">
    <source>
        <dbReference type="ARBA" id="ARBA00004162"/>
    </source>
</evidence>